<accession>A0A1R3V6Z9</accession>
<keyword evidence="1" id="KW-0812">Transmembrane</keyword>
<feature type="transmembrane region" description="Helical" evidence="1">
    <location>
        <begin position="53"/>
        <end position="71"/>
    </location>
</feature>
<sequence length="272" mass="29700">MGEADESYWLLSETSGIGETRDPKLQRHLPVLEGLRWLAAGWRDFWTHPASSLAYGVGVFVLSVAFVWTLIEFGRDYILFPSLAGFLIVAPFLAIGLYEKSRAIGEGREIGLAAMHRVRPRAGAQIFFTGLLLCLLMLLWMRAAVLLWALFFGVTAFPGLDNVIGILIGTPYGWAMLIIGTAIGGLFASFAFAISVFSVPMLLDRRVDALTAMATSMKLVWNNLPPMIAWGAMVLVLFGICVATGLIGMIVIFPLLGHATWHAYRAVAPPEA</sequence>
<feature type="transmembrane region" description="Helical" evidence="1">
    <location>
        <begin position="122"/>
        <end position="140"/>
    </location>
</feature>
<feature type="transmembrane region" description="Helical" evidence="1">
    <location>
        <begin position="77"/>
        <end position="98"/>
    </location>
</feature>
<evidence type="ECO:0000256" key="1">
    <source>
        <dbReference type="SAM" id="Phobius"/>
    </source>
</evidence>
<evidence type="ECO:0000313" key="2">
    <source>
        <dbReference type="EMBL" id="SIT55675.1"/>
    </source>
</evidence>
<dbReference type="InterPro" id="IPR018692">
    <property type="entry name" value="DUF2189"/>
</dbReference>
<dbReference type="EMBL" id="FTPD01000015">
    <property type="protein sequence ID" value="SIT55675.1"/>
    <property type="molecule type" value="Genomic_DNA"/>
</dbReference>
<feature type="transmembrane region" description="Helical" evidence="1">
    <location>
        <begin position="146"/>
        <end position="168"/>
    </location>
</feature>
<gene>
    <name evidence="2" type="ORF">BQ8794_220238</name>
</gene>
<keyword evidence="3" id="KW-1185">Reference proteome</keyword>
<reference evidence="3" key="1">
    <citation type="submission" date="2017-01" db="EMBL/GenBank/DDBJ databases">
        <authorList>
            <person name="Brunel B."/>
        </authorList>
    </citation>
    <scope>NUCLEOTIDE SEQUENCE [LARGE SCALE GENOMIC DNA]</scope>
</reference>
<dbReference type="RefSeq" id="WP_077378315.1">
    <property type="nucleotide sequence ID" value="NZ_FTPD01000015.1"/>
</dbReference>
<name>A0A1R3V6Z9_9HYPH</name>
<dbReference type="STRING" id="1631249.BQ8794_220238"/>
<evidence type="ECO:0000313" key="3">
    <source>
        <dbReference type="Proteomes" id="UP000188388"/>
    </source>
</evidence>
<protein>
    <submittedName>
        <fullName evidence="2">Cytochrome c oxidase subunit I</fullName>
    </submittedName>
</protein>
<organism evidence="2 3">
    <name type="scientific">Mesorhizobium prunaredense</name>
    <dbReference type="NCBI Taxonomy" id="1631249"/>
    <lineage>
        <taxon>Bacteria</taxon>
        <taxon>Pseudomonadati</taxon>
        <taxon>Pseudomonadota</taxon>
        <taxon>Alphaproteobacteria</taxon>
        <taxon>Hyphomicrobiales</taxon>
        <taxon>Phyllobacteriaceae</taxon>
        <taxon>Mesorhizobium</taxon>
    </lineage>
</organism>
<feature type="transmembrane region" description="Helical" evidence="1">
    <location>
        <begin position="175"/>
        <end position="203"/>
    </location>
</feature>
<keyword evidence="1" id="KW-0472">Membrane</keyword>
<dbReference type="Pfam" id="PF09955">
    <property type="entry name" value="DUF2189"/>
    <property type="match status" value="1"/>
</dbReference>
<dbReference type="Proteomes" id="UP000188388">
    <property type="component" value="Unassembled WGS sequence"/>
</dbReference>
<dbReference type="AlphaFoldDB" id="A0A1R3V6Z9"/>
<feature type="transmembrane region" description="Helical" evidence="1">
    <location>
        <begin position="227"/>
        <end position="256"/>
    </location>
</feature>
<proteinExistence type="predicted"/>
<keyword evidence="1" id="KW-1133">Transmembrane helix</keyword>